<feature type="domain" description="GGDEF" evidence="3">
    <location>
        <begin position="1"/>
        <end position="102"/>
    </location>
</feature>
<name>A0A2N9AJ49_METEX</name>
<dbReference type="Pfam" id="PF00990">
    <property type="entry name" value="GGDEF"/>
    <property type="match status" value="1"/>
</dbReference>
<dbReference type="SUPFAM" id="SSF55073">
    <property type="entry name" value="Nucleotide cyclase"/>
    <property type="match status" value="1"/>
</dbReference>
<dbReference type="InterPro" id="IPR000160">
    <property type="entry name" value="GGDEF_dom"/>
</dbReference>
<proteinExistence type="predicted"/>
<dbReference type="PANTHER" id="PTHR45138:SF9">
    <property type="entry name" value="DIGUANYLATE CYCLASE DGCM-RELATED"/>
    <property type="match status" value="1"/>
</dbReference>
<gene>
    <name evidence="4" type="ORF">TK0001_0759</name>
</gene>
<dbReference type="PROSITE" id="PS50887">
    <property type="entry name" value="GGDEF"/>
    <property type="match status" value="1"/>
</dbReference>
<evidence type="ECO:0000256" key="1">
    <source>
        <dbReference type="ARBA" id="ARBA00012528"/>
    </source>
</evidence>
<dbReference type="GO" id="GO:0043709">
    <property type="term" value="P:cell adhesion involved in single-species biofilm formation"/>
    <property type="evidence" value="ECO:0007669"/>
    <property type="project" value="TreeGrafter"/>
</dbReference>
<dbReference type="GO" id="GO:1902201">
    <property type="term" value="P:negative regulation of bacterial-type flagellum-dependent cell motility"/>
    <property type="evidence" value="ECO:0007669"/>
    <property type="project" value="TreeGrafter"/>
</dbReference>
<evidence type="ECO:0000259" key="3">
    <source>
        <dbReference type="PROSITE" id="PS50887"/>
    </source>
</evidence>
<dbReference type="PANTHER" id="PTHR45138">
    <property type="entry name" value="REGULATORY COMPONENTS OF SENSORY TRANSDUCTION SYSTEM"/>
    <property type="match status" value="1"/>
</dbReference>
<dbReference type="GO" id="GO:0005886">
    <property type="term" value="C:plasma membrane"/>
    <property type="evidence" value="ECO:0007669"/>
    <property type="project" value="TreeGrafter"/>
</dbReference>
<protein>
    <recommendedName>
        <fullName evidence="1">diguanylate cyclase</fullName>
        <ecNumber evidence="1">2.7.7.65</ecNumber>
    </recommendedName>
</protein>
<organism evidence="4 5">
    <name type="scientific">Methylorubrum extorquens</name>
    <name type="common">Methylobacterium dichloromethanicum</name>
    <name type="synonym">Methylobacterium extorquens</name>
    <dbReference type="NCBI Taxonomy" id="408"/>
    <lineage>
        <taxon>Bacteria</taxon>
        <taxon>Pseudomonadati</taxon>
        <taxon>Pseudomonadota</taxon>
        <taxon>Alphaproteobacteria</taxon>
        <taxon>Hyphomicrobiales</taxon>
        <taxon>Methylobacteriaceae</taxon>
        <taxon>Methylorubrum</taxon>
    </lineage>
</organism>
<dbReference type="Proteomes" id="UP000233769">
    <property type="component" value="Chromosome tk0001"/>
</dbReference>
<evidence type="ECO:0000313" key="5">
    <source>
        <dbReference type="Proteomes" id="UP000233769"/>
    </source>
</evidence>
<dbReference type="AlphaFoldDB" id="A0A2N9AJ49"/>
<evidence type="ECO:0000313" key="4">
    <source>
        <dbReference type="EMBL" id="SOR27361.1"/>
    </source>
</evidence>
<dbReference type="InterPro" id="IPR050469">
    <property type="entry name" value="Diguanylate_Cyclase"/>
</dbReference>
<sequence>MGAEKKPPGIVNMGPDACLVRLGSEEFVLLVPGRSPAEARWLAEEIRHPVARVDDLTAWTISLGVSAVEPGEADFSAAIERAARSLYRAKAQGVTVPRPEAASGLPLCPP</sequence>
<dbReference type="EMBL" id="LT962688">
    <property type="protein sequence ID" value="SOR27361.1"/>
    <property type="molecule type" value="Genomic_DNA"/>
</dbReference>
<dbReference type="EC" id="2.7.7.65" evidence="1"/>
<dbReference type="InterPro" id="IPR043128">
    <property type="entry name" value="Rev_trsase/Diguanyl_cyclase"/>
</dbReference>
<dbReference type="InterPro" id="IPR029787">
    <property type="entry name" value="Nucleotide_cyclase"/>
</dbReference>
<evidence type="ECO:0000256" key="2">
    <source>
        <dbReference type="ARBA" id="ARBA00034247"/>
    </source>
</evidence>
<accession>A0A2N9AJ49</accession>
<dbReference type="GO" id="GO:0052621">
    <property type="term" value="F:diguanylate cyclase activity"/>
    <property type="evidence" value="ECO:0007669"/>
    <property type="project" value="UniProtKB-EC"/>
</dbReference>
<reference evidence="5" key="1">
    <citation type="submission" date="2017-10" db="EMBL/GenBank/DDBJ databases">
        <authorList>
            <person name="Regsiter A."/>
            <person name="William W."/>
        </authorList>
    </citation>
    <scope>NUCLEOTIDE SEQUENCE [LARGE SCALE GENOMIC DNA]</scope>
</reference>
<comment type="catalytic activity">
    <reaction evidence="2">
        <text>2 GTP = 3',3'-c-di-GMP + 2 diphosphate</text>
        <dbReference type="Rhea" id="RHEA:24898"/>
        <dbReference type="ChEBI" id="CHEBI:33019"/>
        <dbReference type="ChEBI" id="CHEBI:37565"/>
        <dbReference type="ChEBI" id="CHEBI:58805"/>
        <dbReference type="EC" id="2.7.7.65"/>
    </reaction>
</comment>
<dbReference type="Gene3D" id="3.30.70.270">
    <property type="match status" value="1"/>
</dbReference>